<evidence type="ECO:0000256" key="3">
    <source>
        <dbReference type="PROSITE-ProRule" id="PRU00493"/>
    </source>
</evidence>
<feature type="domain" description="PFL" evidence="5">
    <location>
        <begin position="1"/>
        <end position="644"/>
    </location>
</feature>
<evidence type="ECO:0000256" key="1">
    <source>
        <dbReference type="ARBA" id="ARBA00022818"/>
    </source>
</evidence>
<evidence type="ECO:0000259" key="4">
    <source>
        <dbReference type="PROSITE" id="PS51149"/>
    </source>
</evidence>
<dbReference type="AlphaFoldDB" id="U7UQR1"/>
<dbReference type="InterPro" id="IPR051215">
    <property type="entry name" value="GRE"/>
</dbReference>
<dbReference type="Pfam" id="PF01228">
    <property type="entry name" value="Gly_radical"/>
    <property type="match status" value="1"/>
</dbReference>
<dbReference type="SUPFAM" id="SSF51998">
    <property type="entry name" value="PFL-like glycyl radical enzymes"/>
    <property type="match status" value="1"/>
</dbReference>
<feature type="domain" description="Glycine radical" evidence="4">
    <location>
        <begin position="651"/>
        <end position="772"/>
    </location>
</feature>
<name>U7UQR1_9FIRM</name>
<dbReference type="PROSITE" id="PS51554">
    <property type="entry name" value="PFL"/>
    <property type="match status" value="1"/>
</dbReference>
<accession>U7UQR1</accession>
<evidence type="ECO:0000259" key="5">
    <source>
        <dbReference type="PROSITE" id="PS51554"/>
    </source>
</evidence>
<dbReference type="RefSeq" id="WP_023053230.1">
    <property type="nucleotide sequence ID" value="NZ_AWXA01000014.1"/>
</dbReference>
<protein>
    <submittedName>
        <fullName evidence="6">Glycyl radical enzyme, PFL2/glycerol dehydratase family</fullName>
    </submittedName>
</protein>
<dbReference type="EMBL" id="AWXA01000014">
    <property type="protein sequence ID" value="ERT60808.1"/>
    <property type="molecule type" value="Genomic_DNA"/>
</dbReference>
<dbReference type="Gene3D" id="3.20.70.20">
    <property type="match status" value="1"/>
</dbReference>
<dbReference type="InterPro" id="IPR001150">
    <property type="entry name" value="Gly_radical"/>
</dbReference>
<sequence length="772" mass="87384">FLPAISYERARIWTESYKKSEGQSAIIRRAKAFKDVCEQIEVHIFEGELIVGAIGEFRKCGILTPEFSWTWVEKEMDNFSTREQDPYQMSAEQRDFVRKEIFPYWKGKSVEEAFLSQVSPETAKVGVDTGIVDTDSKWRQSVGEITPDYQDVLFKKGWQGIIDECKDKLSQVKFTSPDGLEKRDFYQSVILCGEGMITLGKRYALEAKRLAALENDPVRRAELEQIAQICDKIPAERPTTFQEALQMIWFYQWGGIIMENPLSLNPGRFDQYMYPYYQYDMVHKLHDEEGILELIECYWLKLSEWVWTISANTADFFAGYNQFQNLTVGGCDRSGKDATNELSYLALQATSEVKTHQPGLSVRISHDSPREFVDKVMELVAQGTGFPAIHSDKTGYMMLKNLGYETKDARDWNNCGCVVPHFRKTFEWTSTANVNFSAAMEYATNCGKSRLDGKQMGIPMDRNFKSYEELADAYYKQFDNLIAVAVESSILAQKLQRAYIPRPFFSALSESCIRQGKDIVDGGAKYNIGPVLTGIGLAESANSLAAIKKLVFEDKVCTIEELFDACDKNWDGYELLQKQALDCPKYGNDDDYVDDIAKRIENHYYEETIKYRDYYGNSFTTAFMGISNFIPTGKVLGASASGRNAMDPISEGVSPVGGTDTSTPLAAMKSCAKMNQDIHSGGTLLNLRLSHDLVETKRGRSNLAAAVQSFFDMGAFHVQFNTLSTETLLDAQKNPDNYKDLLVRVAGYSTQFVHLSKRLQDSIIRRSVHDAF</sequence>
<dbReference type="PROSITE" id="PS51149">
    <property type="entry name" value="GLY_RADICAL_2"/>
    <property type="match status" value="1"/>
</dbReference>
<dbReference type="STRING" id="1111454.HMPREF1250_0220"/>
<dbReference type="eggNOG" id="COG1882">
    <property type="taxonomic scope" value="Bacteria"/>
</dbReference>
<keyword evidence="1 3" id="KW-0556">Organic radical</keyword>
<dbReference type="GO" id="GO:0016829">
    <property type="term" value="F:lyase activity"/>
    <property type="evidence" value="ECO:0007669"/>
    <property type="project" value="UniProtKB-KW"/>
</dbReference>
<dbReference type="PATRIC" id="fig|1111454.3.peg.731"/>
<evidence type="ECO:0000256" key="2">
    <source>
        <dbReference type="ARBA" id="ARBA00023239"/>
    </source>
</evidence>
<dbReference type="Pfam" id="PF02901">
    <property type="entry name" value="PFL-like"/>
    <property type="match status" value="1"/>
</dbReference>
<dbReference type="InterPro" id="IPR004184">
    <property type="entry name" value="PFL_dom"/>
</dbReference>
<comment type="caution">
    <text evidence="6">The sequence shown here is derived from an EMBL/GenBank/DDBJ whole genome shotgun (WGS) entry which is preliminary data.</text>
</comment>
<dbReference type="PANTHER" id="PTHR43641">
    <property type="entry name" value="FORMATE ACETYLTRANSFERASE 3-RELATED"/>
    <property type="match status" value="1"/>
</dbReference>
<evidence type="ECO:0000313" key="6">
    <source>
        <dbReference type="EMBL" id="ERT60808.1"/>
    </source>
</evidence>
<feature type="non-terminal residue" evidence="6">
    <location>
        <position position="1"/>
    </location>
</feature>
<evidence type="ECO:0000313" key="7">
    <source>
        <dbReference type="Proteomes" id="UP000017090"/>
    </source>
</evidence>
<dbReference type="Proteomes" id="UP000017090">
    <property type="component" value="Unassembled WGS sequence"/>
</dbReference>
<reference evidence="6 7" key="1">
    <citation type="submission" date="2013-09" db="EMBL/GenBank/DDBJ databases">
        <authorList>
            <person name="Durkin A.S."/>
            <person name="Haft D.R."/>
            <person name="McCorrison J."/>
            <person name="Torralba M."/>
            <person name="Gillis M."/>
            <person name="Haft D.H."/>
            <person name="Methe B."/>
            <person name="Sutton G."/>
            <person name="Nelson K.E."/>
        </authorList>
    </citation>
    <scope>NUCLEOTIDE SEQUENCE [LARGE SCALE GENOMIC DNA]</scope>
    <source>
        <strain evidence="6 7">BV3C16-1</strain>
    </source>
</reference>
<organism evidence="6 7">
    <name type="scientific">Megasphaera vaginalis</name>
    <name type="common">ex Srinivasan et al. 2021</name>
    <dbReference type="NCBI Taxonomy" id="1111454"/>
    <lineage>
        <taxon>Bacteria</taxon>
        <taxon>Bacillati</taxon>
        <taxon>Bacillota</taxon>
        <taxon>Negativicutes</taxon>
        <taxon>Veillonellales</taxon>
        <taxon>Veillonellaceae</taxon>
        <taxon>Megasphaera</taxon>
    </lineage>
</organism>
<dbReference type="GO" id="GO:0005829">
    <property type="term" value="C:cytosol"/>
    <property type="evidence" value="ECO:0007669"/>
    <property type="project" value="TreeGrafter"/>
</dbReference>
<gene>
    <name evidence="6" type="ORF">HMPREF1250_0220</name>
</gene>
<keyword evidence="2" id="KW-0456">Lyase</keyword>
<proteinExistence type="predicted"/>
<keyword evidence="7" id="KW-1185">Reference proteome</keyword>
<dbReference type="PANTHER" id="PTHR43641:SF2">
    <property type="entry name" value="DEHYDRATASE YBIW-RELATED"/>
    <property type="match status" value="1"/>
</dbReference>
<feature type="modified residue" description="Glycine radical" evidence="3">
    <location>
        <position position="747"/>
    </location>
</feature>